<feature type="domain" description="Fibronectin type-III" evidence="4">
    <location>
        <begin position="123"/>
        <end position="208"/>
    </location>
</feature>
<evidence type="ECO:0000256" key="3">
    <source>
        <dbReference type="SAM" id="SignalP"/>
    </source>
</evidence>
<keyword evidence="6" id="KW-1185">Reference proteome</keyword>
<dbReference type="AlphaFoldDB" id="A0A4S8N393"/>
<keyword evidence="3" id="KW-0732">Signal</keyword>
<feature type="signal peptide" evidence="3">
    <location>
        <begin position="1"/>
        <end position="28"/>
    </location>
</feature>
<dbReference type="Gene3D" id="2.60.40.10">
    <property type="entry name" value="Immunoglobulins"/>
    <property type="match status" value="1"/>
</dbReference>
<dbReference type="OrthoDB" id="9802683at2"/>
<organism evidence="5 6">
    <name type="scientific">Nocardioides caeni</name>
    <dbReference type="NCBI Taxonomy" id="574700"/>
    <lineage>
        <taxon>Bacteria</taxon>
        <taxon>Bacillati</taxon>
        <taxon>Actinomycetota</taxon>
        <taxon>Actinomycetes</taxon>
        <taxon>Propionibacteriales</taxon>
        <taxon>Nocardioidaceae</taxon>
        <taxon>Nocardioides</taxon>
    </lineage>
</organism>
<dbReference type="PANTHER" id="PTHR46066:SF2">
    <property type="entry name" value="CHITINASE DOMAIN-CONTAINING PROTEIN 1"/>
    <property type="match status" value="1"/>
</dbReference>
<keyword evidence="1" id="KW-0378">Hydrolase</keyword>
<keyword evidence="1" id="KW-0326">Glycosidase</keyword>
<dbReference type="SUPFAM" id="SSF49265">
    <property type="entry name" value="Fibronectin type III"/>
    <property type="match status" value="1"/>
</dbReference>
<dbReference type="SUPFAM" id="SSF51445">
    <property type="entry name" value="(Trans)glycosidases"/>
    <property type="match status" value="1"/>
</dbReference>
<name>A0A4S8N393_9ACTN</name>
<dbReference type="CDD" id="cd00063">
    <property type="entry name" value="FN3"/>
    <property type="match status" value="1"/>
</dbReference>
<dbReference type="Proteomes" id="UP000307087">
    <property type="component" value="Unassembled WGS sequence"/>
</dbReference>
<dbReference type="Pfam" id="PF00041">
    <property type="entry name" value="fn3"/>
    <property type="match status" value="1"/>
</dbReference>
<dbReference type="InterPro" id="IPR013783">
    <property type="entry name" value="Ig-like_fold"/>
</dbReference>
<evidence type="ECO:0000259" key="4">
    <source>
        <dbReference type="PROSITE" id="PS50853"/>
    </source>
</evidence>
<dbReference type="PANTHER" id="PTHR46066">
    <property type="entry name" value="CHITINASE DOMAIN-CONTAINING PROTEIN 1 FAMILY MEMBER"/>
    <property type="match status" value="1"/>
</dbReference>
<proteinExistence type="predicted"/>
<dbReference type="GO" id="GO:0000272">
    <property type="term" value="P:polysaccharide catabolic process"/>
    <property type="evidence" value="ECO:0007669"/>
    <property type="project" value="UniProtKB-KW"/>
</dbReference>
<dbReference type="InterPro" id="IPR003961">
    <property type="entry name" value="FN3_dom"/>
</dbReference>
<dbReference type="GO" id="GO:0016798">
    <property type="term" value="F:hydrolase activity, acting on glycosyl bonds"/>
    <property type="evidence" value="ECO:0007669"/>
    <property type="project" value="UniProtKB-KW"/>
</dbReference>
<accession>A0A4S8N393</accession>
<sequence length="610" mass="66382">MSARLVARLAAALTVVACAHGVASPAWAAGPVRPGPMTVSTVAQTAAVVSFGASPRAASYEIRANGRTVLSTRRTTRVRVPLRCGRTYEVRAVAVDRRGRRSQASPGARLRTRACLDRTAPTAPSRLTVTARTSTTVTLAWPAATDAVGVTGYLVHRDGVVLGGALGRSYVAGNLRPGTSYEWSVRARDRAGNLSAPVVVRAATTAPLPATGDVRAYVLTTDDESFRDAQRNYQQLDRVFPTFFTVTAGGDIIGTGRPSMTTWFQDREVLVLPRFHTEDPAAIEAVVTDPARRSHAAEQIARVVSAGGYDGASLDLEMNMPLTGLNGLTVDQRWDRIRNGYSDLVDEVAARVHADGGLVSVAVSPNWCSRTDPSTRETVFCTDSSSTSTKRRRAHLFDYHRLAAAADELWVMAWGLHWSTSEAGPVADIRWLAAVTDYYDDLFEDRPDLIAKLTLGTNLYGMDWSQYVLRTDRIVWPGTPFPAAPACPDSSRAARPDTSYEGTPGAGTLVVEWICLTRYAATWEHSDIDPAEFVEQHFDDASGENVLSAPDPSYAGAQRLLWYVDQHTIDRRAQLAADRGWRIGFWRLGREDQDIWQLPALVGTNPGSTP</sequence>
<dbReference type="RefSeq" id="WP_136563526.1">
    <property type="nucleotide sequence ID" value="NZ_BAABLS010000006.1"/>
</dbReference>
<reference evidence="5 6" key="1">
    <citation type="journal article" date="2009" name="Int. J. Syst. Evol. Microbiol.">
        <title>Nocardioides caeni sp. nov., isolated from wastewater.</title>
        <authorList>
            <person name="Yoon J.H."/>
            <person name="Kang S.J."/>
            <person name="Park S."/>
            <person name="Kim W."/>
            <person name="Oh T.K."/>
        </authorList>
    </citation>
    <scope>NUCLEOTIDE SEQUENCE [LARGE SCALE GENOMIC DNA]</scope>
    <source>
        <strain evidence="5 6">DSM 23134</strain>
    </source>
</reference>
<dbReference type="EMBL" id="STGW01000010">
    <property type="protein sequence ID" value="THV10448.1"/>
    <property type="molecule type" value="Genomic_DNA"/>
</dbReference>
<dbReference type="SMART" id="SM00060">
    <property type="entry name" value="FN3"/>
    <property type="match status" value="2"/>
</dbReference>
<keyword evidence="2" id="KW-0624">Polysaccharide degradation</keyword>
<dbReference type="InterPro" id="IPR017853">
    <property type="entry name" value="GH"/>
</dbReference>
<dbReference type="InterPro" id="IPR036116">
    <property type="entry name" value="FN3_sf"/>
</dbReference>
<feature type="chain" id="PRO_5020595273" description="Fibronectin type-III domain-containing protein" evidence="3">
    <location>
        <begin position="29"/>
        <end position="610"/>
    </location>
</feature>
<gene>
    <name evidence="5" type="ORF">E9934_14025</name>
</gene>
<evidence type="ECO:0000256" key="1">
    <source>
        <dbReference type="ARBA" id="ARBA00023295"/>
    </source>
</evidence>
<comment type="caution">
    <text evidence="5">The sequence shown here is derived from an EMBL/GenBank/DDBJ whole genome shotgun (WGS) entry which is preliminary data.</text>
</comment>
<dbReference type="PROSITE" id="PS50853">
    <property type="entry name" value="FN3"/>
    <property type="match status" value="1"/>
</dbReference>
<evidence type="ECO:0000313" key="5">
    <source>
        <dbReference type="EMBL" id="THV10448.1"/>
    </source>
</evidence>
<protein>
    <recommendedName>
        <fullName evidence="4">Fibronectin type-III domain-containing protein</fullName>
    </recommendedName>
</protein>
<evidence type="ECO:0000256" key="2">
    <source>
        <dbReference type="ARBA" id="ARBA00023326"/>
    </source>
</evidence>
<dbReference type="Gene3D" id="3.20.20.80">
    <property type="entry name" value="Glycosidases"/>
    <property type="match status" value="1"/>
</dbReference>
<evidence type="ECO:0000313" key="6">
    <source>
        <dbReference type="Proteomes" id="UP000307087"/>
    </source>
</evidence>
<keyword evidence="2" id="KW-0119">Carbohydrate metabolism</keyword>